<dbReference type="Gene3D" id="3.40.190.80">
    <property type="match status" value="1"/>
</dbReference>
<protein>
    <recommendedName>
        <fullName evidence="6">3'(2'),5'-bisphosphate nucleotidase CysQ</fullName>
        <ecNumber evidence="6">3.1.3.7</ecNumber>
    </recommendedName>
    <alternativeName>
        <fullName evidence="6">3'(2'),5-bisphosphonucleoside 3'(2')-phosphohydrolase</fullName>
    </alternativeName>
    <alternativeName>
        <fullName evidence="6">3'-phosphoadenosine 5'-phosphate phosphatase</fullName>
        <shortName evidence="6">PAP phosphatase</shortName>
    </alternativeName>
</protein>
<keyword evidence="5 6" id="KW-0472">Membrane</keyword>
<keyword evidence="4 6" id="KW-0378">Hydrolase</keyword>
<dbReference type="EMBL" id="JBHRYJ010000001">
    <property type="protein sequence ID" value="MFC3675130.1"/>
    <property type="molecule type" value="Genomic_DNA"/>
</dbReference>
<name>A0ABV7VD84_9PROT</name>
<dbReference type="SUPFAM" id="SSF56655">
    <property type="entry name" value="Carbohydrate phosphatase"/>
    <property type="match status" value="1"/>
</dbReference>
<dbReference type="Proteomes" id="UP001595711">
    <property type="component" value="Unassembled WGS sequence"/>
</dbReference>
<organism evidence="7 8">
    <name type="scientific">Ferrovibrio xuzhouensis</name>
    <dbReference type="NCBI Taxonomy" id="1576914"/>
    <lineage>
        <taxon>Bacteria</taxon>
        <taxon>Pseudomonadati</taxon>
        <taxon>Pseudomonadota</taxon>
        <taxon>Alphaproteobacteria</taxon>
        <taxon>Rhodospirillales</taxon>
        <taxon>Rhodospirillaceae</taxon>
        <taxon>Ferrovibrio</taxon>
    </lineage>
</organism>
<keyword evidence="6" id="KW-0460">Magnesium</keyword>
<keyword evidence="8" id="KW-1185">Reference proteome</keyword>
<dbReference type="PRINTS" id="PR00377">
    <property type="entry name" value="IMPHPHTASES"/>
</dbReference>
<evidence type="ECO:0000256" key="5">
    <source>
        <dbReference type="ARBA" id="ARBA00023136"/>
    </source>
</evidence>
<comment type="cofactor">
    <cofactor evidence="6">
        <name>Mg(2+)</name>
        <dbReference type="ChEBI" id="CHEBI:18420"/>
    </cofactor>
</comment>
<comment type="function">
    <text evidence="6">Converts adenosine-3',5'-bisphosphate (PAP) to AMP.</text>
</comment>
<accession>A0ABV7VD84</accession>
<feature type="binding site" evidence="6">
    <location>
        <position position="72"/>
    </location>
    <ligand>
        <name>substrate</name>
    </ligand>
</feature>
<dbReference type="Gene3D" id="3.30.540.10">
    <property type="entry name" value="Fructose-1,6-Bisphosphatase, subunit A, domain 1"/>
    <property type="match status" value="1"/>
</dbReference>
<evidence type="ECO:0000256" key="6">
    <source>
        <dbReference type="HAMAP-Rule" id="MF_02095"/>
    </source>
</evidence>
<evidence type="ECO:0000256" key="3">
    <source>
        <dbReference type="ARBA" id="ARBA00022519"/>
    </source>
</evidence>
<dbReference type="PANTHER" id="PTHR43028:SF5">
    <property type="entry name" value="3'(2'),5'-BISPHOSPHATE NUCLEOTIDASE 1"/>
    <property type="match status" value="1"/>
</dbReference>
<feature type="binding site" evidence="6">
    <location>
        <position position="72"/>
    </location>
    <ligand>
        <name>Mg(2+)</name>
        <dbReference type="ChEBI" id="CHEBI:18420"/>
        <label>1</label>
    </ligand>
</feature>
<dbReference type="PROSITE" id="PS00630">
    <property type="entry name" value="IMP_2"/>
    <property type="match status" value="1"/>
</dbReference>
<dbReference type="EC" id="3.1.3.7" evidence="6"/>
<sequence>MTVPSDHPEILAPAILTLARKAGAVIMQVYATAFDSRAKADHSPVTDADEAAEAVILAGLRALTPDIPVIAEEQAARGRLPALGPGPFWLVDPLDGTREFIGRNGDFTVNIALIGADRRPQLGVVLAPACDGGIAWLGMAGQGARRYDGPDDITGAPVRARAVPADGATVLVSRNHRDAETDAWLATQHVAAEVTAGSSLKFCRIAEGAADLYPRFASIMEWDTAAGQAVLEAAGGAVITWDDVPLSYGKPGFRNPGYLARGLVG</sequence>
<gene>
    <name evidence="6 7" type="primary">cysQ</name>
    <name evidence="7" type="ORF">ACFOOQ_06230</name>
</gene>
<reference evidence="8" key="1">
    <citation type="journal article" date="2019" name="Int. J. Syst. Evol. Microbiol.">
        <title>The Global Catalogue of Microorganisms (GCM) 10K type strain sequencing project: providing services to taxonomists for standard genome sequencing and annotation.</title>
        <authorList>
            <consortium name="The Broad Institute Genomics Platform"/>
            <consortium name="The Broad Institute Genome Sequencing Center for Infectious Disease"/>
            <person name="Wu L."/>
            <person name="Ma J."/>
        </authorList>
    </citation>
    <scope>NUCLEOTIDE SEQUENCE [LARGE SCALE GENOMIC DNA]</scope>
    <source>
        <strain evidence="8">KCTC 42182</strain>
    </source>
</reference>
<feature type="binding site" evidence="6">
    <location>
        <begin position="94"/>
        <end position="97"/>
    </location>
    <ligand>
        <name>substrate</name>
    </ligand>
</feature>
<dbReference type="Pfam" id="PF00459">
    <property type="entry name" value="Inositol_P"/>
    <property type="match status" value="1"/>
</dbReference>
<evidence type="ECO:0000256" key="2">
    <source>
        <dbReference type="ARBA" id="ARBA00022475"/>
    </source>
</evidence>
<comment type="catalytic activity">
    <reaction evidence="6">
        <text>adenosine 3',5'-bisphosphate + H2O = AMP + phosphate</text>
        <dbReference type="Rhea" id="RHEA:10040"/>
        <dbReference type="ChEBI" id="CHEBI:15377"/>
        <dbReference type="ChEBI" id="CHEBI:43474"/>
        <dbReference type="ChEBI" id="CHEBI:58343"/>
        <dbReference type="ChEBI" id="CHEBI:456215"/>
        <dbReference type="EC" id="3.1.3.7"/>
    </reaction>
</comment>
<dbReference type="RefSeq" id="WP_379723112.1">
    <property type="nucleotide sequence ID" value="NZ_JBHRYJ010000001.1"/>
</dbReference>
<feature type="binding site" evidence="6">
    <location>
        <position position="94"/>
    </location>
    <ligand>
        <name>Mg(2+)</name>
        <dbReference type="ChEBI" id="CHEBI:18420"/>
        <label>1</label>
    </ligand>
</feature>
<evidence type="ECO:0000313" key="7">
    <source>
        <dbReference type="EMBL" id="MFC3675130.1"/>
    </source>
</evidence>
<dbReference type="InterPro" id="IPR020550">
    <property type="entry name" value="Inositol_monophosphatase_CS"/>
</dbReference>
<keyword evidence="3 6" id="KW-0997">Cell inner membrane</keyword>
<dbReference type="HAMAP" id="MF_02095">
    <property type="entry name" value="CysQ"/>
    <property type="match status" value="1"/>
</dbReference>
<evidence type="ECO:0000256" key="4">
    <source>
        <dbReference type="ARBA" id="ARBA00022801"/>
    </source>
</evidence>
<dbReference type="GO" id="GO:0008441">
    <property type="term" value="F:3'(2'),5'-bisphosphate nucleotidase activity"/>
    <property type="evidence" value="ECO:0007669"/>
    <property type="project" value="UniProtKB-EC"/>
</dbReference>
<dbReference type="NCBIfam" id="TIGR01331">
    <property type="entry name" value="bisphos_cysQ"/>
    <property type="match status" value="1"/>
</dbReference>
<feature type="binding site" evidence="6">
    <location>
        <position position="92"/>
    </location>
    <ligand>
        <name>Mg(2+)</name>
        <dbReference type="ChEBI" id="CHEBI:18420"/>
        <label>2</label>
    </ligand>
</feature>
<proteinExistence type="inferred from homology"/>
<comment type="similarity">
    <text evidence="1 6">Belongs to the inositol monophosphatase superfamily. CysQ family.</text>
</comment>
<dbReference type="PANTHER" id="PTHR43028">
    <property type="entry name" value="3'(2'),5'-BISPHOSPHATE NUCLEOTIDASE 1"/>
    <property type="match status" value="1"/>
</dbReference>
<evidence type="ECO:0000313" key="8">
    <source>
        <dbReference type="Proteomes" id="UP001595711"/>
    </source>
</evidence>
<keyword evidence="6" id="KW-0479">Metal-binding</keyword>
<keyword evidence="2 6" id="KW-1003">Cell membrane</keyword>
<dbReference type="InterPro" id="IPR050725">
    <property type="entry name" value="CysQ/Inositol_MonoPase"/>
</dbReference>
<comment type="subcellular location">
    <subcellularLocation>
        <location evidence="6">Cell inner membrane</location>
        <topology evidence="6">Peripheral membrane protein</topology>
        <orientation evidence="6">Cytoplasmic side</orientation>
    </subcellularLocation>
</comment>
<feature type="binding site" evidence="6">
    <location>
        <position position="223"/>
    </location>
    <ligand>
        <name>substrate</name>
    </ligand>
</feature>
<comment type="caution">
    <text evidence="7">The sequence shown here is derived from an EMBL/GenBank/DDBJ whole genome shotgun (WGS) entry which is preliminary data.</text>
</comment>
<feature type="binding site" evidence="6">
    <location>
        <position position="223"/>
    </location>
    <ligand>
        <name>Mg(2+)</name>
        <dbReference type="ChEBI" id="CHEBI:18420"/>
        <label>2</label>
    </ligand>
</feature>
<feature type="binding site" evidence="6">
    <location>
        <position position="92"/>
    </location>
    <ligand>
        <name>Mg(2+)</name>
        <dbReference type="ChEBI" id="CHEBI:18420"/>
        <label>1</label>
    </ligand>
</feature>
<dbReference type="CDD" id="cd01638">
    <property type="entry name" value="CysQ"/>
    <property type="match status" value="1"/>
</dbReference>
<feature type="binding site" evidence="6">
    <location>
        <position position="95"/>
    </location>
    <ligand>
        <name>Mg(2+)</name>
        <dbReference type="ChEBI" id="CHEBI:18420"/>
        <label>2</label>
    </ligand>
</feature>
<dbReference type="InterPro" id="IPR000760">
    <property type="entry name" value="Inositol_monophosphatase-like"/>
</dbReference>
<evidence type="ECO:0000256" key="1">
    <source>
        <dbReference type="ARBA" id="ARBA00005289"/>
    </source>
</evidence>
<dbReference type="InterPro" id="IPR006240">
    <property type="entry name" value="CysQ"/>
</dbReference>